<reference evidence="2" key="1">
    <citation type="submission" date="2021-01" db="EMBL/GenBank/DDBJ databases">
        <authorList>
            <person name="Corre E."/>
            <person name="Pelletier E."/>
            <person name="Niang G."/>
            <person name="Scheremetjew M."/>
            <person name="Finn R."/>
            <person name="Kale V."/>
            <person name="Holt S."/>
            <person name="Cochrane G."/>
            <person name="Meng A."/>
            <person name="Brown T."/>
            <person name="Cohen L."/>
        </authorList>
    </citation>
    <scope>NUCLEOTIDE SEQUENCE</scope>
    <source>
        <strain evidence="2">Ms1</strain>
    </source>
</reference>
<proteinExistence type="predicted"/>
<dbReference type="SUPFAM" id="SSF52954">
    <property type="entry name" value="Class II aaRS ABD-related"/>
    <property type="match status" value="1"/>
</dbReference>
<dbReference type="GO" id="GO:0032040">
    <property type="term" value="C:small-subunit processome"/>
    <property type="evidence" value="ECO:0007669"/>
    <property type="project" value="TreeGrafter"/>
</dbReference>
<dbReference type="GO" id="GO:0005654">
    <property type="term" value="C:nucleoplasm"/>
    <property type="evidence" value="ECO:0007669"/>
    <property type="project" value="UniProtKB-ARBA"/>
</dbReference>
<dbReference type="InterPro" id="IPR007109">
    <property type="entry name" value="Brix"/>
</dbReference>
<sequence>MAAFGGAGGGAAAGGGAVSLRRGIRQRKEYLYRRGLEGEARSKYEAKQAVREALRDGRPIPTELRGQEAELRREIEAEDGATGARPGALGATEVGRAARSALDDEYALAGVADPRVCVTTSHSPSSRLKQFAKEVRLLFPGAQRVNRGGHTTAEVVDACRRGGFSDLVVVNETRGEPDALIVSHLPFGPTVHFSLSNVVMRHDIEGVGSVSEAHPHLIFHGFSTQLGERIKTVLKHLFPVPKEGSKRVMTFANDRDFISFRHHTYEKERSSDRASDVTLHECGPRFEMRPFRVALGTVDERDAEEEWHLRPFMNTAARRTAL</sequence>
<dbReference type="PANTHER" id="PTHR22734">
    <property type="entry name" value="U3 SMALL NUCLEOLAR RIBONUCLEOPROTEIN PROTEIN IMP4"/>
    <property type="match status" value="1"/>
</dbReference>
<dbReference type="SMART" id="SM00879">
    <property type="entry name" value="Brix"/>
    <property type="match status" value="1"/>
</dbReference>
<dbReference type="PROSITE" id="PS50833">
    <property type="entry name" value="BRIX"/>
    <property type="match status" value="1"/>
</dbReference>
<dbReference type="AlphaFoldDB" id="A0A7S1GC65"/>
<dbReference type="Pfam" id="PF04427">
    <property type="entry name" value="Brix"/>
    <property type="match status" value="1"/>
</dbReference>
<organism evidence="2">
    <name type="scientific">Bicosoecida sp. CB-2014</name>
    <dbReference type="NCBI Taxonomy" id="1486930"/>
    <lineage>
        <taxon>Eukaryota</taxon>
        <taxon>Sar</taxon>
        <taxon>Stramenopiles</taxon>
        <taxon>Bigyra</taxon>
        <taxon>Opalozoa</taxon>
        <taxon>Bicosoecida</taxon>
    </lineage>
</organism>
<evidence type="ECO:0000259" key="1">
    <source>
        <dbReference type="PROSITE" id="PS50833"/>
    </source>
</evidence>
<dbReference type="EMBL" id="HBFS01024578">
    <property type="protein sequence ID" value="CAD8923174.1"/>
    <property type="molecule type" value="Transcribed_RNA"/>
</dbReference>
<dbReference type="GO" id="GO:0042134">
    <property type="term" value="F:rRNA primary transcript binding"/>
    <property type="evidence" value="ECO:0007669"/>
    <property type="project" value="InterPro"/>
</dbReference>
<dbReference type="Gene3D" id="3.40.50.10480">
    <property type="entry name" value="Probable brix-domain ribosomal biogenesis protein"/>
    <property type="match status" value="1"/>
</dbReference>
<dbReference type="GO" id="GO:0042274">
    <property type="term" value="P:ribosomal small subunit biogenesis"/>
    <property type="evidence" value="ECO:0007669"/>
    <property type="project" value="UniProtKB-ARBA"/>
</dbReference>
<evidence type="ECO:0000313" key="2">
    <source>
        <dbReference type="EMBL" id="CAD8923174.1"/>
    </source>
</evidence>
<protein>
    <recommendedName>
        <fullName evidence="1">Brix domain-containing protein</fullName>
    </recommendedName>
</protein>
<dbReference type="FunFam" id="3.40.50.10480:FF:000001">
    <property type="entry name" value="IMP4, U3 small nucleolar ribonucleoprotein"/>
    <property type="match status" value="1"/>
</dbReference>
<dbReference type="GO" id="GO:0034457">
    <property type="term" value="C:Mpp10 complex"/>
    <property type="evidence" value="ECO:0007669"/>
    <property type="project" value="UniProtKB-ARBA"/>
</dbReference>
<name>A0A7S1GC65_9STRA</name>
<gene>
    <name evidence="2" type="ORF">BSP0115_LOCUS16437</name>
</gene>
<feature type="domain" description="Brix" evidence="1">
    <location>
        <begin position="114"/>
        <end position="299"/>
    </location>
</feature>
<dbReference type="GO" id="GO:0030515">
    <property type="term" value="F:snoRNA binding"/>
    <property type="evidence" value="ECO:0007669"/>
    <property type="project" value="TreeGrafter"/>
</dbReference>
<dbReference type="GO" id="GO:0006364">
    <property type="term" value="P:rRNA processing"/>
    <property type="evidence" value="ECO:0007669"/>
    <property type="project" value="InterPro"/>
</dbReference>
<dbReference type="PANTHER" id="PTHR22734:SF2">
    <property type="entry name" value="U3 SMALL NUCLEOLAR RIBONUCLEOPROTEIN PROTEIN IMP4"/>
    <property type="match status" value="1"/>
</dbReference>
<accession>A0A7S1GC65</accession>
<dbReference type="InterPro" id="IPR044281">
    <property type="entry name" value="IMP4/RPF1"/>
</dbReference>